<accession>A0A0K0VHF2</accession>
<evidence type="ECO:0000256" key="10">
    <source>
        <dbReference type="SAM" id="SignalP"/>
    </source>
</evidence>
<feature type="compositionally biased region" description="Basic and acidic residues" evidence="9">
    <location>
        <begin position="303"/>
        <end position="320"/>
    </location>
</feature>
<dbReference type="InterPro" id="IPR017948">
    <property type="entry name" value="TGFb_CS"/>
</dbReference>
<feature type="region of interest" description="Disordered" evidence="9">
    <location>
        <begin position="289"/>
        <end position="327"/>
    </location>
</feature>
<dbReference type="NCBIfam" id="NF033679">
    <property type="entry name" value="DNRLRE_dom"/>
    <property type="match status" value="1"/>
</dbReference>
<dbReference type="InterPro" id="IPR001839">
    <property type="entry name" value="TGF-b_C"/>
</dbReference>
<keyword evidence="5 8" id="KW-0339">Growth factor</keyword>
<evidence type="ECO:0000256" key="9">
    <source>
        <dbReference type="SAM" id="MobiDB-lite"/>
    </source>
</evidence>
<dbReference type="EMBL" id="KP744521">
    <property type="protein sequence ID" value="AKR76344.1"/>
    <property type="molecule type" value="mRNA"/>
</dbReference>
<comment type="similarity">
    <text evidence="2 8">Belongs to the TGF-beta family.</text>
</comment>
<dbReference type="Pfam" id="PF00019">
    <property type="entry name" value="TGF_beta"/>
    <property type="match status" value="1"/>
</dbReference>
<dbReference type="SMART" id="SM00204">
    <property type="entry name" value="TGFB"/>
    <property type="match status" value="1"/>
</dbReference>
<dbReference type="PANTHER" id="PTHR11848">
    <property type="entry name" value="TGF-BETA FAMILY"/>
    <property type="match status" value="1"/>
</dbReference>
<dbReference type="GO" id="GO:0005125">
    <property type="term" value="F:cytokine activity"/>
    <property type="evidence" value="ECO:0007669"/>
    <property type="project" value="TreeGrafter"/>
</dbReference>
<dbReference type="AlphaFoldDB" id="A0A0K0VHF2"/>
<name>A0A0K0VHF2_PTYFL</name>
<organism evidence="12">
    <name type="scientific">Ptychodera flava</name>
    <name type="common">Acorn worm</name>
    <dbReference type="NCBI Taxonomy" id="63121"/>
    <lineage>
        <taxon>Eukaryota</taxon>
        <taxon>Metazoa</taxon>
        <taxon>Hemichordata</taxon>
        <taxon>Enteropneusta</taxon>
        <taxon>Ptychoderidae</taxon>
        <taxon>Ptychodera</taxon>
    </lineage>
</organism>
<dbReference type="PROSITE" id="PS00250">
    <property type="entry name" value="TGF_BETA_1"/>
    <property type="match status" value="1"/>
</dbReference>
<evidence type="ECO:0000256" key="5">
    <source>
        <dbReference type="ARBA" id="ARBA00023030"/>
    </source>
</evidence>
<evidence type="ECO:0000256" key="2">
    <source>
        <dbReference type="ARBA" id="ARBA00006656"/>
    </source>
</evidence>
<protein>
    <submittedName>
        <fullName evidence="12">Admp</fullName>
    </submittedName>
</protein>
<feature type="chain" id="PRO_5005453326" evidence="10">
    <location>
        <begin position="20"/>
        <end position="434"/>
    </location>
</feature>
<dbReference type="PANTHER" id="PTHR11848:SF308">
    <property type="entry name" value="BMP-LIKE PROTEIN UNC-129"/>
    <property type="match status" value="1"/>
</dbReference>
<keyword evidence="3" id="KW-0964">Secreted</keyword>
<comment type="subcellular location">
    <subcellularLocation>
        <location evidence="1">Secreted</location>
    </subcellularLocation>
</comment>
<dbReference type="Gene3D" id="2.10.90.10">
    <property type="entry name" value="Cystine-knot cytokines"/>
    <property type="match status" value="1"/>
</dbReference>
<dbReference type="Pfam" id="PF00688">
    <property type="entry name" value="TGFb_propeptide"/>
    <property type="match status" value="1"/>
</dbReference>
<evidence type="ECO:0000256" key="3">
    <source>
        <dbReference type="ARBA" id="ARBA00022525"/>
    </source>
</evidence>
<dbReference type="InterPro" id="IPR001111">
    <property type="entry name" value="TGF-b_propeptide"/>
</dbReference>
<dbReference type="InterPro" id="IPR015615">
    <property type="entry name" value="TGF-beta-rel"/>
</dbReference>
<feature type="domain" description="TGF-beta family profile" evidence="11">
    <location>
        <begin position="309"/>
        <end position="434"/>
    </location>
</feature>
<dbReference type="InterPro" id="IPR029034">
    <property type="entry name" value="Cystine-knot_cytokine"/>
</dbReference>
<sequence>MELLKFFSILAVFLLPCSASPVQELVTDLNNIPRRMDAQEEISNVVREQAIEQLSEVFGIPRRPQHRLEQKSPPQFMMDLYRSVADDSGITKASNPYHANIIRSFPNKGQRSKTFFYFNVSSVPALEDVLQAELHLYKLKPKGRLDESLKQHFFEVHVHQLLSDEFDPENTRLIGARLVSAHGTGWEVFSITPAVTSWLHDPSSNYGLMVTVTTMTGMQLTDNSVIRFAKKKEHHGSKQPILVVFTNDGRPRTEAATIDGSGGSADYDYTYDYIMQTYGVMFHPAVERHRRRKPDVNTSTNRYQEESTRQRRAAGTERPSDPTVTRQWKSPCSRQKLYVDFEEIGWSGWIIAPRGYNAYHCKGECPFPLGQTSKPTNHATVQSIVNALSVEDDVSMPCCVPDKLVAISLLYFDEDDNVILKQYDDMVAASCGCH</sequence>
<evidence type="ECO:0000259" key="11">
    <source>
        <dbReference type="PROSITE" id="PS51362"/>
    </source>
</evidence>
<evidence type="ECO:0000256" key="4">
    <source>
        <dbReference type="ARBA" id="ARBA00022729"/>
    </source>
</evidence>
<dbReference type="FunFam" id="2.10.90.10:FF:000001">
    <property type="entry name" value="Bone morphogenetic protein 4"/>
    <property type="match status" value="1"/>
</dbReference>
<evidence type="ECO:0000313" key="12">
    <source>
        <dbReference type="EMBL" id="AKR76344.1"/>
    </source>
</evidence>
<keyword evidence="7" id="KW-0325">Glycoprotein</keyword>
<evidence type="ECO:0000256" key="8">
    <source>
        <dbReference type="RuleBase" id="RU000354"/>
    </source>
</evidence>
<reference evidence="12" key="1">
    <citation type="submission" date="2015-01" db="EMBL/GenBank/DDBJ databases">
        <authorList>
            <person name="Pelicic Vladimir"/>
        </authorList>
    </citation>
    <scope>NUCLEOTIDE SEQUENCE</scope>
</reference>
<dbReference type="PROSITE" id="PS51362">
    <property type="entry name" value="TGF_BETA_2"/>
    <property type="match status" value="1"/>
</dbReference>
<evidence type="ECO:0000256" key="7">
    <source>
        <dbReference type="ARBA" id="ARBA00023180"/>
    </source>
</evidence>
<dbReference type="CDD" id="cd13765">
    <property type="entry name" value="TGF_beta_ADMP"/>
    <property type="match status" value="1"/>
</dbReference>
<evidence type="ECO:0000256" key="6">
    <source>
        <dbReference type="ARBA" id="ARBA00023157"/>
    </source>
</evidence>
<proteinExistence type="evidence at transcript level"/>
<dbReference type="GO" id="GO:0005615">
    <property type="term" value="C:extracellular space"/>
    <property type="evidence" value="ECO:0007669"/>
    <property type="project" value="TreeGrafter"/>
</dbReference>
<keyword evidence="4 10" id="KW-0732">Signal</keyword>
<evidence type="ECO:0000256" key="1">
    <source>
        <dbReference type="ARBA" id="ARBA00004613"/>
    </source>
</evidence>
<dbReference type="FunFam" id="2.60.120.970:FF:000023">
    <property type="entry name" value="Anti-dorsalizing morphogenetic protein 1"/>
    <property type="match status" value="1"/>
</dbReference>
<feature type="signal peptide" evidence="10">
    <location>
        <begin position="1"/>
        <end position="19"/>
    </location>
</feature>
<dbReference type="SUPFAM" id="SSF57501">
    <property type="entry name" value="Cystine-knot cytokines"/>
    <property type="match status" value="1"/>
</dbReference>
<dbReference type="GO" id="GO:0008083">
    <property type="term" value="F:growth factor activity"/>
    <property type="evidence" value="ECO:0007669"/>
    <property type="project" value="UniProtKB-KW"/>
</dbReference>
<keyword evidence="6" id="KW-1015">Disulfide bond</keyword>
<dbReference type="Gene3D" id="2.60.120.970">
    <property type="match status" value="1"/>
</dbReference>